<proteinExistence type="predicted"/>
<evidence type="ECO:0000313" key="4">
    <source>
        <dbReference type="Proteomes" id="UP000298061"/>
    </source>
</evidence>
<dbReference type="OrthoDB" id="3253907at2759"/>
<gene>
    <name evidence="3" type="ORF">EWM64_g1970</name>
</gene>
<dbReference type="SUPFAM" id="SSF53098">
    <property type="entry name" value="Ribonuclease H-like"/>
    <property type="match status" value="1"/>
</dbReference>
<dbReference type="Pfam" id="PF00075">
    <property type="entry name" value="RNase_H"/>
    <property type="match status" value="1"/>
</dbReference>
<feature type="compositionally biased region" description="Polar residues" evidence="1">
    <location>
        <begin position="266"/>
        <end position="278"/>
    </location>
</feature>
<feature type="domain" description="RNase H type-1" evidence="2">
    <location>
        <begin position="295"/>
        <end position="457"/>
    </location>
</feature>
<dbReference type="Gene3D" id="3.30.420.10">
    <property type="entry name" value="Ribonuclease H-like superfamily/Ribonuclease H"/>
    <property type="match status" value="1"/>
</dbReference>
<dbReference type="InterPro" id="IPR002156">
    <property type="entry name" value="RNaseH_domain"/>
</dbReference>
<dbReference type="EMBL" id="SFCI01000148">
    <property type="protein sequence ID" value="TFY82046.1"/>
    <property type="molecule type" value="Genomic_DNA"/>
</dbReference>
<sequence>MVLFPTIDFAPTVREFRDIVVTLVLWRSRVKTEKVLRRKAVYEALSKHPALEQMAPKLPGATRWEKLDYYSRGGAQRKEKHFRQAAFYGQTGARARVMMLYCWIVASLLPPEADISNLTPLPDFVDAKVADECPNYASVDWDAFISEAEGRFGDKLVKFDVQDSPSMLLNPDLQPGQIIIPADSSSYRLMIWCVKALELGHPITGDGSPVLSAHFNVYLPSDWKASKPKPKRTLSLPAPEPTLLIMPNMQHAETFSGRPTSPPPAYTSTRPTSMHSRQGTMNSIKSMASAANKLSEKAEKLGPLASKFSDKVEKLGPLANKWSEKAGPLAGKFSEKASGWLHAAGKAIPGGDLTAAIMDTVAEGVDVMAVLVVLQLAPNFALVLIKSDLHYVIDSLTKRLSSWKDRGWINIANNTLFRAIAYHLWRRSASTAFQWVKGHAGDVSNESADALAKLGVEKPDVDNIDISVPHDFHLQGARLSALTLSNAYGGIHELLTLTPHHVCQFIYRLLHNLYKVGPFWEKIPAYAVHARCPLCEDKTESMSHILTECSAPTVALVWGLAKSLWPYDDSKWPATTLGNIMSVGQLTITSGPTPDEIDWPAMPPPGQPEPVS</sequence>
<evidence type="ECO:0000313" key="3">
    <source>
        <dbReference type="EMBL" id="TFY82046.1"/>
    </source>
</evidence>
<dbReference type="GO" id="GO:0003676">
    <property type="term" value="F:nucleic acid binding"/>
    <property type="evidence" value="ECO:0007669"/>
    <property type="project" value="InterPro"/>
</dbReference>
<dbReference type="AlphaFoldDB" id="A0A4Z0A4T6"/>
<dbReference type="InterPro" id="IPR036397">
    <property type="entry name" value="RNaseH_sf"/>
</dbReference>
<reference evidence="3 4" key="1">
    <citation type="submission" date="2019-02" db="EMBL/GenBank/DDBJ databases">
        <title>Genome sequencing of the rare red list fungi Hericium alpestre (H. flagellum).</title>
        <authorList>
            <person name="Buettner E."/>
            <person name="Kellner H."/>
        </authorList>
    </citation>
    <scope>NUCLEOTIDE SEQUENCE [LARGE SCALE GENOMIC DNA]</scope>
    <source>
        <strain evidence="3 4">DSM 108284</strain>
    </source>
</reference>
<dbReference type="GO" id="GO:0004523">
    <property type="term" value="F:RNA-DNA hybrid ribonuclease activity"/>
    <property type="evidence" value="ECO:0007669"/>
    <property type="project" value="InterPro"/>
</dbReference>
<name>A0A4Z0A4T6_9AGAM</name>
<keyword evidence="4" id="KW-1185">Reference proteome</keyword>
<dbReference type="InterPro" id="IPR012337">
    <property type="entry name" value="RNaseH-like_sf"/>
</dbReference>
<dbReference type="Proteomes" id="UP000298061">
    <property type="component" value="Unassembled WGS sequence"/>
</dbReference>
<protein>
    <recommendedName>
        <fullName evidence="2">RNase H type-1 domain-containing protein</fullName>
    </recommendedName>
</protein>
<accession>A0A4Z0A4T6</accession>
<evidence type="ECO:0000256" key="1">
    <source>
        <dbReference type="SAM" id="MobiDB-lite"/>
    </source>
</evidence>
<comment type="caution">
    <text evidence="3">The sequence shown here is derived from an EMBL/GenBank/DDBJ whole genome shotgun (WGS) entry which is preliminary data.</text>
</comment>
<dbReference type="PROSITE" id="PS50879">
    <property type="entry name" value="RNASE_H_1"/>
    <property type="match status" value="1"/>
</dbReference>
<dbReference type="STRING" id="135208.A0A4Z0A4T6"/>
<feature type="region of interest" description="Disordered" evidence="1">
    <location>
        <begin position="254"/>
        <end position="278"/>
    </location>
</feature>
<evidence type="ECO:0000259" key="2">
    <source>
        <dbReference type="PROSITE" id="PS50879"/>
    </source>
</evidence>
<organism evidence="3 4">
    <name type="scientific">Hericium alpestre</name>
    <dbReference type="NCBI Taxonomy" id="135208"/>
    <lineage>
        <taxon>Eukaryota</taxon>
        <taxon>Fungi</taxon>
        <taxon>Dikarya</taxon>
        <taxon>Basidiomycota</taxon>
        <taxon>Agaricomycotina</taxon>
        <taxon>Agaricomycetes</taxon>
        <taxon>Russulales</taxon>
        <taxon>Hericiaceae</taxon>
        <taxon>Hericium</taxon>
    </lineage>
</organism>